<proteinExistence type="predicted"/>
<accession>A0A090CYP0</accession>
<dbReference type="Proteomes" id="UP000031552">
    <property type="component" value="Unassembled WGS sequence"/>
</dbReference>
<evidence type="ECO:0000313" key="1">
    <source>
        <dbReference type="EMBL" id="CDR33641.1"/>
    </source>
</evidence>
<protein>
    <submittedName>
        <fullName evidence="1">Uncharacterized protein</fullName>
    </submittedName>
</protein>
<reference evidence="1" key="2">
    <citation type="submission" date="2014-09" db="EMBL/GenBank/DDBJ databases">
        <title>Criblamydia sequanensis harbors a mega-plasmid encoding arsenite resistance.</title>
        <authorList>
            <person name="Bertelli C."/>
            <person name="Goesmann A."/>
            <person name="Greub G."/>
        </authorList>
    </citation>
    <scope>NUCLEOTIDE SEQUENCE [LARGE SCALE GENOMIC DNA]</scope>
    <source>
        <strain evidence="1">CRIB-18</strain>
    </source>
</reference>
<dbReference type="AlphaFoldDB" id="A0A090CYP0"/>
<name>A0A090CYP0_9BACT</name>
<gene>
    <name evidence="1" type="ORF">CSEC_0812</name>
</gene>
<evidence type="ECO:0000313" key="2">
    <source>
        <dbReference type="Proteomes" id="UP000031552"/>
    </source>
</evidence>
<dbReference type="RefSeq" id="WP_041017090.1">
    <property type="nucleotide sequence ID" value="NZ_CCEJ010000003.1"/>
</dbReference>
<reference evidence="1" key="1">
    <citation type="submission" date="2013-12" db="EMBL/GenBank/DDBJ databases">
        <authorList>
            <person name="Linke B."/>
        </authorList>
    </citation>
    <scope>NUCLEOTIDE SEQUENCE [LARGE SCALE GENOMIC DNA]</scope>
    <source>
        <strain evidence="1">CRIB-18</strain>
    </source>
</reference>
<organism evidence="1 2">
    <name type="scientific">Candidatus Criblamydia sequanensis CRIB-18</name>
    <dbReference type="NCBI Taxonomy" id="1437425"/>
    <lineage>
        <taxon>Bacteria</taxon>
        <taxon>Pseudomonadati</taxon>
        <taxon>Chlamydiota</taxon>
        <taxon>Chlamydiia</taxon>
        <taxon>Parachlamydiales</taxon>
        <taxon>Candidatus Criblamydiaceae</taxon>
        <taxon>Candidatus Criblamydia</taxon>
    </lineage>
</organism>
<comment type="caution">
    <text evidence="1">The sequence shown here is derived from an EMBL/GenBank/DDBJ whole genome shotgun (WGS) entry which is preliminary data.</text>
</comment>
<dbReference type="EMBL" id="CCEJ010000003">
    <property type="protein sequence ID" value="CDR33641.1"/>
    <property type="molecule type" value="Genomic_DNA"/>
</dbReference>
<dbReference type="STRING" id="1437425.CSEC_0812"/>
<sequence>MTSIYEHRTETCTEAELSEVLGIFNSKGYYIESGSKPNEAKLYELKLRKIKERIFCTPNEVEGIVTTLRSMNYIVSSKTEKGNDRVLLRVRPATLNEETEIQGEHQPLEQNESHNKFKKIANTIRTKLFSK</sequence>
<keyword evidence="2" id="KW-1185">Reference proteome</keyword>